<evidence type="ECO:0000313" key="2">
    <source>
        <dbReference type="Proteomes" id="UP001589693"/>
    </source>
</evidence>
<dbReference type="Proteomes" id="UP001589693">
    <property type="component" value="Unassembled WGS sequence"/>
</dbReference>
<accession>A0ABV6A5Q8</accession>
<organism evidence="1 2">
    <name type="scientific">Allokutzneria oryzae</name>
    <dbReference type="NCBI Taxonomy" id="1378989"/>
    <lineage>
        <taxon>Bacteria</taxon>
        <taxon>Bacillati</taxon>
        <taxon>Actinomycetota</taxon>
        <taxon>Actinomycetes</taxon>
        <taxon>Pseudonocardiales</taxon>
        <taxon>Pseudonocardiaceae</taxon>
        <taxon>Allokutzneria</taxon>
    </lineage>
</organism>
<reference evidence="1 2" key="1">
    <citation type="submission" date="2024-09" db="EMBL/GenBank/DDBJ databases">
        <authorList>
            <person name="Sun Q."/>
            <person name="Mori K."/>
        </authorList>
    </citation>
    <scope>NUCLEOTIDE SEQUENCE [LARGE SCALE GENOMIC DNA]</scope>
    <source>
        <strain evidence="1 2">TBRC 7907</strain>
    </source>
</reference>
<dbReference type="InterPro" id="IPR011990">
    <property type="entry name" value="TPR-like_helical_dom_sf"/>
</dbReference>
<evidence type="ECO:0000313" key="1">
    <source>
        <dbReference type="EMBL" id="MFB9908502.1"/>
    </source>
</evidence>
<proteinExistence type="predicted"/>
<gene>
    <name evidence="1" type="ORF">ACFFQA_31585</name>
</gene>
<protein>
    <recommendedName>
        <fullName evidence="3">Tetratricopeptide repeat protein</fullName>
    </recommendedName>
</protein>
<evidence type="ECO:0008006" key="3">
    <source>
        <dbReference type="Google" id="ProtNLM"/>
    </source>
</evidence>
<name>A0ABV6A5Q8_9PSEU</name>
<sequence>MTEARWQRCVELNTRGAELSQAGDHQAAAETLDEAYRETFQYQDIEALILRAAIAGNRAGVAATLGDFDGALRWSTETIELARGIESQAGNSYGTAAFRANALGTRAQYLRFRSQYAEALADLDEAFDALELVTAGREHIAVSLHAIRASVLAMSGRFQEGTAEAQSALDLAYETAPHYVPYAHMSLAEIADSTGDQAASTEHFRLARELFAATNDANGEATALLSLARLAHLGSRDDEAERLYAAAEGLLESIGNKQQLTTCLHGRAAVAVSRGQPREALAMLERIDAVSPVVRIATYQVQGSAFEALGDFDNADERYHAARELAEQAGLWHTTLTTDWWWAETMIRRATDPELYRRALDRALPAALAAEALRHRFSPGPLRERWVALAAAPATRAAFTVIAALGEVELAVAYIDHVTATVSLQPSQSAATEPLAPNEFIPLPFAASALVGPAFPLPDLDLPPRVRVEPDVPSALDKWIDLAEQRYGFAVRSNEVIRSW</sequence>
<keyword evidence="2" id="KW-1185">Reference proteome</keyword>
<dbReference type="RefSeq" id="WP_377860269.1">
    <property type="nucleotide sequence ID" value="NZ_JBHLZU010000027.1"/>
</dbReference>
<dbReference type="SUPFAM" id="SSF48452">
    <property type="entry name" value="TPR-like"/>
    <property type="match status" value="2"/>
</dbReference>
<comment type="caution">
    <text evidence="1">The sequence shown here is derived from an EMBL/GenBank/DDBJ whole genome shotgun (WGS) entry which is preliminary data.</text>
</comment>
<dbReference type="Gene3D" id="1.25.40.10">
    <property type="entry name" value="Tetratricopeptide repeat domain"/>
    <property type="match status" value="2"/>
</dbReference>
<dbReference type="EMBL" id="JBHLZU010000027">
    <property type="protein sequence ID" value="MFB9908502.1"/>
    <property type="molecule type" value="Genomic_DNA"/>
</dbReference>